<dbReference type="Pfam" id="PF00861">
    <property type="entry name" value="Ribosomal_L18p"/>
    <property type="match status" value="1"/>
</dbReference>
<comment type="subunit">
    <text evidence="7">Part of the 50S ribosomal subunit; part of the 5S rRNA/L5/L18/L25 subcomplex. Contacts the 5S and 23S rRNAs.</text>
</comment>
<dbReference type="GO" id="GO:0006412">
    <property type="term" value="P:translation"/>
    <property type="evidence" value="ECO:0007669"/>
    <property type="project" value="UniProtKB-UniRule"/>
</dbReference>
<dbReference type="GO" id="GO:0003735">
    <property type="term" value="F:structural constituent of ribosome"/>
    <property type="evidence" value="ECO:0007669"/>
    <property type="project" value="InterPro"/>
</dbReference>
<dbReference type="SUPFAM" id="SSF53137">
    <property type="entry name" value="Translational machinery components"/>
    <property type="match status" value="1"/>
</dbReference>
<dbReference type="GO" id="GO:0022625">
    <property type="term" value="C:cytosolic large ribosomal subunit"/>
    <property type="evidence" value="ECO:0007669"/>
    <property type="project" value="TreeGrafter"/>
</dbReference>
<dbReference type="PANTHER" id="PTHR12899:SF3">
    <property type="entry name" value="LARGE RIBOSOMAL SUBUNIT PROTEIN UL18M"/>
    <property type="match status" value="1"/>
</dbReference>
<dbReference type="InterPro" id="IPR004389">
    <property type="entry name" value="Ribosomal_uL18_bac-type"/>
</dbReference>
<comment type="function">
    <text evidence="7">This is one of the proteins that bind and probably mediate the attachment of the 5S RNA into the large ribosomal subunit, where it forms part of the central protuberance.</text>
</comment>
<evidence type="ECO:0000256" key="7">
    <source>
        <dbReference type="HAMAP-Rule" id="MF_01337"/>
    </source>
</evidence>
<dbReference type="NCBIfam" id="TIGR00060">
    <property type="entry name" value="L18_bact"/>
    <property type="match status" value="1"/>
</dbReference>
<evidence type="ECO:0000256" key="3">
    <source>
        <dbReference type="ARBA" id="ARBA00022884"/>
    </source>
</evidence>
<evidence type="ECO:0000313" key="9">
    <source>
        <dbReference type="Proteomes" id="UP000315700"/>
    </source>
</evidence>
<dbReference type="HAMAP" id="MF_01337_B">
    <property type="entry name" value="Ribosomal_uL18_B"/>
    <property type="match status" value="1"/>
</dbReference>
<accession>A0A517SE72</accession>
<dbReference type="InParanoid" id="A0A517SE72"/>
<evidence type="ECO:0000256" key="4">
    <source>
        <dbReference type="ARBA" id="ARBA00022980"/>
    </source>
</evidence>
<evidence type="ECO:0000256" key="1">
    <source>
        <dbReference type="ARBA" id="ARBA00007116"/>
    </source>
</evidence>
<evidence type="ECO:0000256" key="2">
    <source>
        <dbReference type="ARBA" id="ARBA00022730"/>
    </source>
</evidence>
<dbReference type="RefSeq" id="WP_145030280.1">
    <property type="nucleotide sequence ID" value="NZ_CP036271.1"/>
</dbReference>
<dbReference type="KEGG" id="ccos:Pan44_24560"/>
<keyword evidence="3 7" id="KW-0694">RNA-binding</keyword>
<evidence type="ECO:0000313" key="8">
    <source>
        <dbReference type="EMBL" id="QDT54423.1"/>
    </source>
</evidence>
<dbReference type="AlphaFoldDB" id="A0A517SE72"/>
<protein>
    <recommendedName>
        <fullName evidence="6 7">Large ribosomal subunit protein uL18</fullName>
    </recommendedName>
</protein>
<dbReference type="Proteomes" id="UP000315700">
    <property type="component" value="Chromosome"/>
</dbReference>
<dbReference type="InterPro" id="IPR057268">
    <property type="entry name" value="Ribosomal_L18"/>
</dbReference>
<dbReference type="InterPro" id="IPR005484">
    <property type="entry name" value="Ribosomal_uL18_bac/plant/anim"/>
</dbReference>
<dbReference type="OrthoDB" id="9810939at2"/>
<evidence type="ECO:0000256" key="6">
    <source>
        <dbReference type="ARBA" id="ARBA00035197"/>
    </source>
</evidence>
<keyword evidence="4 7" id="KW-0689">Ribosomal protein</keyword>
<sequence length="121" mass="13115">MKLATRISKQRIRRGYRVRNAVRATGRLRLTVHRSNLHMYAQIIDDSTGKTLVSAGSTEKELGGAGTYQGNKEAAARVGAALGQRAKAAGIEKVAFDRGRYKYHGRVAALADAAREAGLDF</sequence>
<dbReference type="PANTHER" id="PTHR12899">
    <property type="entry name" value="39S RIBOSOMAL PROTEIN L18, MITOCHONDRIAL"/>
    <property type="match status" value="1"/>
</dbReference>
<keyword evidence="2 7" id="KW-0699">rRNA-binding</keyword>
<dbReference type="GO" id="GO:0008097">
    <property type="term" value="F:5S rRNA binding"/>
    <property type="evidence" value="ECO:0007669"/>
    <property type="project" value="TreeGrafter"/>
</dbReference>
<dbReference type="EMBL" id="CP036271">
    <property type="protein sequence ID" value="QDT54423.1"/>
    <property type="molecule type" value="Genomic_DNA"/>
</dbReference>
<keyword evidence="9" id="KW-1185">Reference proteome</keyword>
<dbReference type="CDD" id="cd00432">
    <property type="entry name" value="Ribosomal_L18_L5e"/>
    <property type="match status" value="1"/>
</dbReference>
<dbReference type="FunCoup" id="A0A517SE72">
    <property type="interactions" value="611"/>
</dbReference>
<keyword evidence="5 7" id="KW-0687">Ribonucleoprotein</keyword>
<dbReference type="Gene3D" id="3.30.420.100">
    <property type="match status" value="1"/>
</dbReference>
<name>A0A517SE72_9PLAN</name>
<organism evidence="8 9">
    <name type="scientific">Caulifigura coniformis</name>
    <dbReference type="NCBI Taxonomy" id="2527983"/>
    <lineage>
        <taxon>Bacteria</taxon>
        <taxon>Pseudomonadati</taxon>
        <taxon>Planctomycetota</taxon>
        <taxon>Planctomycetia</taxon>
        <taxon>Planctomycetales</taxon>
        <taxon>Planctomycetaceae</taxon>
        <taxon>Caulifigura</taxon>
    </lineage>
</organism>
<dbReference type="FunFam" id="3.30.420.100:FF:000001">
    <property type="entry name" value="50S ribosomal protein L18"/>
    <property type="match status" value="1"/>
</dbReference>
<comment type="similarity">
    <text evidence="1 7">Belongs to the universal ribosomal protein uL18 family.</text>
</comment>
<gene>
    <name evidence="7 8" type="primary">rplR</name>
    <name evidence="8" type="ORF">Pan44_24560</name>
</gene>
<evidence type="ECO:0000256" key="5">
    <source>
        <dbReference type="ARBA" id="ARBA00023274"/>
    </source>
</evidence>
<reference evidence="8 9" key="1">
    <citation type="submission" date="2019-02" db="EMBL/GenBank/DDBJ databases">
        <title>Deep-cultivation of Planctomycetes and their phenomic and genomic characterization uncovers novel biology.</title>
        <authorList>
            <person name="Wiegand S."/>
            <person name="Jogler M."/>
            <person name="Boedeker C."/>
            <person name="Pinto D."/>
            <person name="Vollmers J."/>
            <person name="Rivas-Marin E."/>
            <person name="Kohn T."/>
            <person name="Peeters S.H."/>
            <person name="Heuer A."/>
            <person name="Rast P."/>
            <person name="Oberbeckmann S."/>
            <person name="Bunk B."/>
            <person name="Jeske O."/>
            <person name="Meyerdierks A."/>
            <person name="Storesund J.E."/>
            <person name="Kallscheuer N."/>
            <person name="Luecker S."/>
            <person name="Lage O.M."/>
            <person name="Pohl T."/>
            <person name="Merkel B.J."/>
            <person name="Hornburger P."/>
            <person name="Mueller R.-W."/>
            <person name="Bruemmer F."/>
            <person name="Labrenz M."/>
            <person name="Spormann A.M."/>
            <person name="Op den Camp H."/>
            <person name="Overmann J."/>
            <person name="Amann R."/>
            <person name="Jetten M.S.M."/>
            <person name="Mascher T."/>
            <person name="Medema M.H."/>
            <person name="Devos D.P."/>
            <person name="Kaster A.-K."/>
            <person name="Ovreas L."/>
            <person name="Rohde M."/>
            <person name="Galperin M.Y."/>
            <person name="Jogler C."/>
        </authorList>
    </citation>
    <scope>NUCLEOTIDE SEQUENCE [LARGE SCALE GENOMIC DNA]</scope>
    <source>
        <strain evidence="8 9">Pan44</strain>
    </source>
</reference>
<proteinExistence type="inferred from homology"/>